<dbReference type="Proteomes" id="UP000693981">
    <property type="component" value="Unassembled WGS sequence"/>
</dbReference>
<protein>
    <submittedName>
        <fullName evidence="2">Uncharacterized protein</fullName>
    </submittedName>
</protein>
<sequence>MPKDDALASKASIASASVCGTRRRLLSTLALILLLLGALSMVARVVDLSAATNSFSASEKSSVMNVRGVIRHNGYAQKNTASSNGANAAKSSSPGSVEASRSGLSSQQALEQEQAQEKKKQALKELVVQRTKAPHDYSTQETKNKCYMERDVGIITAVKQSARKFCPNGGWDKQNQKPVSPEQATKVTMFRVPGGIRSATFQNLMMDFTGVEIHAPIKSMAEDGGKHDPRFNFNPRLINCACDELANHYRKLPGDKERKDQQIWQPSLMSFPGEGIPFAGSEQYAGV</sequence>
<feature type="region of interest" description="Disordered" evidence="1">
    <location>
        <begin position="77"/>
        <end position="116"/>
    </location>
</feature>
<dbReference type="OrthoDB" id="1892506at2759"/>
<evidence type="ECO:0000313" key="3">
    <source>
        <dbReference type="Proteomes" id="UP000693981"/>
    </source>
</evidence>
<proteinExistence type="predicted"/>
<comment type="caution">
    <text evidence="2">The sequence shown here is derived from an EMBL/GenBank/DDBJ whole genome shotgun (WGS) entry which is preliminary data.</text>
</comment>
<evidence type="ECO:0000313" key="2">
    <source>
        <dbReference type="EMBL" id="KAG7387052.1"/>
    </source>
</evidence>
<reference evidence="2" key="1">
    <citation type="submission" date="2021-02" db="EMBL/GenBank/DDBJ databases">
        <authorList>
            <person name="Palmer J.M."/>
        </authorList>
    </citation>
    <scope>NUCLEOTIDE SEQUENCE</scope>
    <source>
        <strain evidence="2">SCRP23</strain>
    </source>
</reference>
<dbReference type="AlphaFoldDB" id="A0A8T1VZW7"/>
<organism evidence="2 3">
    <name type="scientific">Phytophthora boehmeriae</name>
    <dbReference type="NCBI Taxonomy" id="109152"/>
    <lineage>
        <taxon>Eukaryota</taxon>
        <taxon>Sar</taxon>
        <taxon>Stramenopiles</taxon>
        <taxon>Oomycota</taxon>
        <taxon>Peronosporomycetes</taxon>
        <taxon>Peronosporales</taxon>
        <taxon>Peronosporaceae</taxon>
        <taxon>Phytophthora</taxon>
    </lineage>
</organism>
<keyword evidence="3" id="KW-1185">Reference proteome</keyword>
<dbReference type="EMBL" id="JAGDFL010000489">
    <property type="protein sequence ID" value="KAG7387052.1"/>
    <property type="molecule type" value="Genomic_DNA"/>
</dbReference>
<feature type="compositionally biased region" description="Low complexity" evidence="1">
    <location>
        <begin position="81"/>
        <end position="96"/>
    </location>
</feature>
<gene>
    <name evidence="2" type="ORF">PHYBOEH_008374</name>
</gene>
<name>A0A8T1VZW7_9STRA</name>
<evidence type="ECO:0000256" key="1">
    <source>
        <dbReference type="SAM" id="MobiDB-lite"/>
    </source>
</evidence>
<accession>A0A8T1VZW7</accession>